<dbReference type="AlphaFoldDB" id="A0A7Y9LUK2"/>
<gene>
    <name evidence="1" type="ORF">FHU41_002140</name>
</gene>
<sequence length="183" mass="21164">MDPLQEKIIVDYRRAVADLEYFLGQATPAELQNQSAGTKWTNEELLFHMVFGFMVTRTLLPLVRVVTKLPRSWRKGFARLLNAGTIPFDIANYWGSKLARRVYNRHRMATKLIKTTQSLLKQLGAETPVSLTQEMDFPTRWDPFFHTGMTLAELYTYPTLHFDFHARQLTLNTPPAPPHSQSR</sequence>
<evidence type="ECO:0000313" key="2">
    <source>
        <dbReference type="Proteomes" id="UP000521748"/>
    </source>
</evidence>
<reference evidence="1 2" key="1">
    <citation type="submission" date="2020-07" db="EMBL/GenBank/DDBJ databases">
        <title>Sequencing the genomes of 1000 actinobacteria strains.</title>
        <authorList>
            <person name="Klenk H.-P."/>
        </authorList>
    </citation>
    <scope>NUCLEOTIDE SEQUENCE [LARGE SCALE GENOMIC DNA]</scope>
    <source>
        <strain evidence="1 2">DSM 102047</strain>
    </source>
</reference>
<name>A0A7Y9LUK2_9MICC</name>
<dbReference type="Proteomes" id="UP000521748">
    <property type="component" value="Unassembled WGS sequence"/>
</dbReference>
<accession>A0A7Y9LUK2</accession>
<proteinExistence type="predicted"/>
<dbReference type="RefSeq" id="WP_179389618.1">
    <property type="nucleotide sequence ID" value="NZ_JACBYQ010000002.1"/>
</dbReference>
<organism evidence="1 2">
    <name type="scientific">Psychromicrobium silvestre</name>
    <dbReference type="NCBI Taxonomy" id="1645614"/>
    <lineage>
        <taxon>Bacteria</taxon>
        <taxon>Bacillati</taxon>
        <taxon>Actinomycetota</taxon>
        <taxon>Actinomycetes</taxon>
        <taxon>Micrococcales</taxon>
        <taxon>Micrococcaceae</taxon>
        <taxon>Psychromicrobium</taxon>
    </lineage>
</organism>
<evidence type="ECO:0008006" key="3">
    <source>
        <dbReference type="Google" id="ProtNLM"/>
    </source>
</evidence>
<keyword evidence="2" id="KW-1185">Reference proteome</keyword>
<dbReference type="InterPro" id="IPR034660">
    <property type="entry name" value="DinB/YfiT-like"/>
</dbReference>
<protein>
    <recommendedName>
        <fullName evidence="3">DinB superfamily</fullName>
    </recommendedName>
</protein>
<comment type="caution">
    <text evidence="1">The sequence shown here is derived from an EMBL/GenBank/DDBJ whole genome shotgun (WGS) entry which is preliminary data.</text>
</comment>
<dbReference type="EMBL" id="JACBYQ010000002">
    <property type="protein sequence ID" value="NYE95890.1"/>
    <property type="molecule type" value="Genomic_DNA"/>
</dbReference>
<dbReference type="Gene3D" id="1.20.120.450">
    <property type="entry name" value="dinb family like domain"/>
    <property type="match status" value="1"/>
</dbReference>
<evidence type="ECO:0000313" key="1">
    <source>
        <dbReference type="EMBL" id="NYE95890.1"/>
    </source>
</evidence>